<accession>A0A917MQW4</accession>
<dbReference type="EMBL" id="BMIB01000001">
    <property type="protein sequence ID" value="GGH57781.1"/>
    <property type="molecule type" value="Genomic_DNA"/>
</dbReference>
<evidence type="ECO:0000313" key="2">
    <source>
        <dbReference type="Proteomes" id="UP000627292"/>
    </source>
</evidence>
<proteinExistence type="predicted"/>
<name>A0A917MQW4_9BACT</name>
<reference evidence="1" key="1">
    <citation type="journal article" date="2014" name="Int. J. Syst. Evol. Microbiol.">
        <title>Complete genome sequence of Corynebacterium casei LMG S-19264T (=DSM 44701T), isolated from a smear-ripened cheese.</title>
        <authorList>
            <consortium name="US DOE Joint Genome Institute (JGI-PGF)"/>
            <person name="Walter F."/>
            <person name="Albersmeier A."/>
            <person name="Kalinowski J."/>
            <person name="Ruckert C."/>
        </authorList>
    </citation>
    <scope>NUCLEOTIDE SEQUENCE</scope>
    <source>
        <strain evidence="1">CGMCC 1.15290</strain>
    </source>
</reference>
<sequence>MITLTMYSCQKELGPLTDDTEIVPPVTPPDDTVKPVTGNDLLMKVQRDFAYSSGDKESRVTQFSWNAAKKLVRYSETGTDANENPISVNYRFDRDASGRVIKAVQSGFPRNANLDSIIYTAVYQEGTEKLKYVTDIQYSQAIRLRDSIVYTYDAKGQISQKESWFAVGLNGVLAKNTRQVFSYDGNGNISRLVQAAYNATDNIYVQSGTYTYTYGTFKTPVQLGTEAFIVNNLTDWISPYYTSGSVQRTETGTFTYDYKTGAYTTSNKPVEVAITQSGGVNGNGTLTCTYN</sequence>
<evidence type="ECO:0008006" key="3">
    <source>
        <dbReference type="Google" id="ProtNLM"/>
    </source>
</evidence>
<reference evidence="1" key="2">
    <citation type="submission" date="2020-09" db="EMBL/GenBank/DDBJ databases">
        <authorList>
            <person name="Sun Q."/>
            <person name="Zhou Y."/>
        </authorList>
    </citation>
    <scope>NUCLEOTIDE SEQUENCE</scope>
    <source>
        <strain evidence="1">CGMCC 1.15290</strain>
    </source>
</reference>
<keyword evidence="2" id="KW-1185">Reference proteome</keyword>
<evidence type="ECO:0000313" key="1">
    <source>
        <dbReference type="EMBL" id="GGH57781.1"/>
    </source>
</evidence>
<comment type="caution">
    <text evidence="1">The sequence shown here is derived from an EMBL/GenBank/DDBJ whole genome shotgun (WGS) entry which is preliminary data.</text>
</comment>
<organism evidence="1 2">
    <name type="scientific">Filimonas zeae</name>
    <dbReference type="NCBI Taxonomy" id="1737353"/>
    <lineage>
        <taxon>Bacteria</taxon>
        <taxon>Pseudomonadati</taxon>
        <taxon>Bacteroidota</taxon>
        <taxon>Chitinophagia</taxon>
        <taxon>Chitinophagales</taxon>
        <taxon>Chitinophagaceae</taxon>
        <taxon>Filimonas</taxon>
    </lineage>
</organism>
<dbReference type="AlphaFoldDB" id="A0A917MQW4"/>
<gene>
    <name evidence="1" type="ORF">GCM10011379_02810</name>
</gene>
<protein>
    <recommendedName>
        <fullName evidence="3">YD repeat-containing protein</fullName>
    </recommendedName>
</protein>
<dbReference type="Proteomes" id="UP000627292">
    <property type="component" value="Unassembled WGS sequence"/>
</dbReference>